<evidence type="ECO:0000256" key="1">
    <source>
        <dbReference type="SAM" id="Phobius"/>
    </source>
</evidence>
<dbReference type="Proteomes" id="UP000183200">
    <property type="component" value="Unassembled WGS sequence"/>
</dbReference>
<sequence>MKELDVKSLIEKYNNGTLSEKEKAMLESWYIHEISINKDFHGLEENLSKLDDRMVQLLYTPIKRRLWPKYAGIAAMLTLFAFGIWFFALRLPGSNHRQAVAVQNDVAPGKNTATLSLSDGEVMQLSEAHSGVIIGQDKLTYNDGSKVGVSATGSISRMMTAATPRGGTYQFILPDGSKVWLNAASSIKFPSTFSGAKTRNIELVGEAYFEISKNKSQPFIVNSKNQMVTVLGTHFNISSYTDEVRSKTTLLEGSIKINNTMLVPGQQATVNGTKIIVDNVNVEKAAAWKDNRFVFENDNITAVMQVLQRWYDVQVVYEGKLPKDSFGGIISRNEPLSEVLKYLELTSNVRFKIEGRRIRVIK</sequence>
<dbReference type="AlphaFoldDB" id="A0A1G9NUK1"/>
<dbReference type="InterPro" id="IPR032508">
    <property type="entry name" value="FecR_C"/>
</dbReference>
<keyword evidence="1" id="KW-0812">Transmembrane</keyword>
<organism evidence="4 5">
    <name type="scientific">Pedobacter steynii</name>
    <dbReference type="NCBI Taxonomy" id="430522"/>
    <lineage>
        <taxon>Bacteria</taxon>
        <taxon>Pseudomonadati</taxon>
        <taxon>Bacteroidota</taxon>
        <taxon>Sphingobacteriia</taxon>
        <taxon>Sphingobacteriales</taxon>
        <taxon>Sphingobacteriaceae</taxon>
        <taxon>Pedobacter</taxon>
    </lineage>
</organism>
<dbReference type="PANTHER" id="PTHR30273">
    <property type="entry name" value="PERIPLASMIC SIGNAL SENSOR AND SIGMA FACTOR ACTIVATOR FECR-RELATED"/>
    <property type="match status" value="1"/>
</dbReference>
<feature type="transmembrane region" description="Helical" evidence="1">
    <location>
        <begin position="70"/>
        <end position="88"/>
    </location>
</feature>
<dbReference type="OrthoDB" id="1099963at2"/>
<dbReference type="InterPro" id="IPR006860">
    <property type="entry name" value="FecR"/>
</dbReference>
<dbReference type="InterPro" id="IPR012373">
    <property type="entry name" value="Ferrdict_sens_TM"/>
</dbReference>
<proteinExistence type="predicted"/>
<dbReference type="PANTHER" id="PTHR30273:SF2">
    <property type="entry name" value="PROTEIN FECR"/>
    <property type="match status" value="1"/>
</dbReference>
<dbReference type="Gene3D" id="3.55.50.30">
    <property type="match status" value="1"/>
</dbReference>
<dbReference type="Pfam" id="PF04773">
    <property type="entry name" value="FecR"/>
    <property type="match status" value="1"/>
</dbReference>
<dbReference type="GO" id="GO:0016989">
    <property type="term" value="F:sigma factor antagonist activity"/>
    <property type="evidence" value="ECO:0007669"/>
    <property type="project" value="TreeGrafter"/>
</dbReference>
<dbReference type="RefSeq" id="WP_074605318.1">
    <property type="nucleotide sequence ID" value="NZ_FNGY01000002.1"/>
</dbReference>
<evidence type="ECO:0000259" key="3">
    <source>
        <dbReference type="Pfam" id="PF16344"/>
    </source>
</evidence>
<reference evidence="5" key="1">
    <citation type="submission" date="2016-10" db="EMBL/GenBank/DDBJ databases">
        <authorList>
            <person name="Varghese N."/>
            <person name="Submissions S."/>
        </authorList>
    </citation>
    <scope>NUCLEOTIDE SEQUENCE [LARGE SCALE GENOMIC DNA]</scope>
    <source>
        <strain evidence="5">DSM 19110</strain>
    </source>
</reference>
<accession>A0A1G9NUK1</accession>
<feature type="domain" description="Protein FecR C-terminal" evidence="3">
    <location>
        <begin position="292"/>
        <end position="359"/>
    </location>
</feature>
<evidence type="ECO:0000259" key="2">
    <source>
        <dbReference type="Pfam" id="PF04773"/>
    </source>
</evidence>
<evidence type="ECO:0000313" key="4">
    <source>
        <dbReference type="EMBL" id="SDL90266.1"/>
    </source>
</evidence>
<dbReference type="Pfam" id="PF16344">
    <property type="entry name" value="FecR_C"/>
    <property type="match status" value="1"/>
</dbReference>
<keyword evidence="1" id="KW-1133">Transmembrane helix</keyword>
<dbReference type="EMBL" id="FNGY01000002">
    <property type="protein sequence ID" value="SDL90266.1"/>
    <property type="molecule type" value="Genomic_DNA"/>
</dbReference>
<name>A0A1G9NUK1_9SPHI</name>
<feature type="domain" description="FecR protein" evidence="2">
    <location>
        <begin position="161"/>
        <end position="256"/>
    </location>
</feature>
<dbReference type="Gene3D" id="2.60.120.1440">
    <property type="match status" value="1"/>
</dbReference>
<protein>
    <submittedName>
        <fullName evidence="4">FecR protein</fullName>
    </submittedName>
</protein>
<evidence type="ECO:0000313" key="5">
    <source>
        <dbReference type="Proteomes" id="UP000183200"/>
    </source>
</evidence>
<gene>
    <name evidence="4" type="ORF">SAMN05421820_102449</name>
</gene>
<keyword evidence="1" id="KW-0472">Membrane</keyword>
<keyword evidence="5" id="KW-1185">Reference proteome</keyword>